<feature type="region of interest" description="Disordered" evidence="1">
    <location>
        <begin position="1"/>
        <end position="51"/>
    </location>
</feature>
<dbReference type="GeneID" id="110794592"/>
<dbReference type="KEGG" id="soe:110794592"/>
<protein>
    <submittedName>
        <fullName evidence="3 4">Uncharacterized protein LOC110794592</fullName>
    </submittedName>
</protein>
<dbReference type="PANTHER" id="PTHR33924:SF1">
    <property type="entry name" value="DNA-DIRECTED RNA POLYMERASE SUBUNIT BETA"/>
    <property type="match status" value="1"/>
</dbReference>
<keyword evidence="2" id="KW-1185">Reference proteome</keyword>
<reference evidence="2" key="1">
    <citation type="journal article" date="2021" name="Nat. Commun.">
        <title>Genomic analyses provide insights into spinach domestication and the genetic basis of agronomic traits.</title>
        <authorList>
            <person name="Cai X."/>
            <person name="Sun X."/>
            <person name="Xu C."/>
            <person name="Sun H."/>
            <person name="Wang X."/>
            <person name="Ge C."/>
            <person name="Zhang Z."/>
            <person name="Wang Q."/>
            <person name="Fei Z."/>
            <person name="Jiao C."/>
            <person name="Wang Q."/>
        </authorList>
    </citation>
    <scope>NUCLEOTIDE SEQUENCE [LARGE SCALE GENOMIC DNA]</scope>
    <source>
        <strain evidence="2">cv. Varoflay</strain>
    </source>
</reference>
<dbReference type="RefSeq" id="XP_021855257.1">
    <property type="nucleotide sequence ID" value="XM_021999565.1"/>
</dbReference>
<accession>A0A9R0IU85</accession>
<evidence type="ECO:0000256" key="1">
    <source>
        <dbReference type="SAM" id="MobiDB-lite"/>
    </source>
</evidence>
<evidence type="ECO:0000313" key="3">
    <source>
        <dbReference type="RefSeq" id="XP_021855256.1"/>
    </source>
</evidence>
<proteinExistence type="predicted"/>
<reference evidence="3 4" key="2">
    <citation type="submission" date="2025-04" db="UniProtKB">
        <authorList>
            <consortium name="RefSeq"/>
        </authorList>
    </citation>
    <scope>IDENTIFICATION</scope>
</reference>
<gene>
    <name evidence="3 4" type="primary">LOC110794592</name>
</gene>
<evidence type="ECO:0000313" key="4">
    <source>
        <dbReference type="RefSeq" id="XP_021855257.1"/>
    </source>
</evidence>
<dbReference type="OrthoDB" id="1907176at2759"/>
<feature type="compositionally biased region" description="Basic and acidic residues" evidence="1">
    <location>
        <begin position="1"/>
        <end position="11"/>
    </location>
</feature>
<dbReference type="Proteomes" id="UP000813463">
    <property type="component" value="Chromosome 3"/>
</dbReference>
<dbReference type="PANTHER" id="PTHR33924">
    <property type="entry name" value="CATION-TRANSPORTING ATPASE"/>
    <property type="match status" value="1"/>
</dbReference>
<dbReference type="AlphaFoldDB" id="A0A9R0IU85"/>
<name>A0A9R0IU85_SPIOL</name>
<sequence>MGEDKSGKSENRPALGNITNQLGKRGFSLISRSPPSKSKSCNSQNTDDTVSDSNFWKQVSLVVEKLENERSGSSAKCPKITNEVGLSPLRGGKTYRLLNTPVRSRKSLPDVSHETKEPSSSALDNIDLDAVNVGESLKESRVPEVKSGEDLRDCVEGGKEYQGEETRETPDVAEIGSTNEGLETRVVSDNGRDVGVECLTTSQSESAVSSRLNASQELKGFGLERCTALKGGDDGCSLDGGIDSLKNCSCSFCSKAGYIWSDLHYQDVKSRISIMVKSQKEASNLVQKYSVENEIGSHTQESFNNVAQLETDLTSHWRSLFLHMEDMFGSEGSQLQNNFLALKDLRDDYKMNLEMINGMPSDVQQCSSDGSDHTIV</sequence>
<feature type="compositionally biased region" description="Polar residues" evidence="1">
    <location>
        <begin position="30"/>
        <end position="51"/>
    </location>
</feature>
<evidence type="ECO:0000313" key="2">
    <source>
        <dbReference type="Proteomes" id="UP000813463"/>
    </source>
</evidence>
<dbReference type="RefSeq" id="XP_021855256.1">
    <property type="nucleotide sequence ID" value="XM_021999564.1"/>
</dbReference>
<organism evidence="2 4">
    <name type="scientific">Spinacia oleracea</name>
    <name type="common">Spinach</name>
    <dbReference type="NCBI Taxonomy" id="3562"/>
    <lineage>
        <taxon>Eukaryota</taxon>
        <taxon>Viridiplantae</taxon>
        <taxon>Streptophyta</taxon>
        <taxon>Embryophyta</taxon>
        <taxon>Tracheophyta</taxon>
        <taxon>Spermatophyta</taxon>
        <taxon>Magnoliopsida</taxon>
        <taxon>eudicotyledons</taxon>
        <taxon>Gunneridae</taxon>
        <taxon>Pentapetalae</taxon>
        <taxon>Caryophyllales</taxon>
        <taxon>Chenopodiaceae</taxon>
        <taxon>Chenopodioideae</taxon>
        <taxon>Anserineae</taxon>
        <taxon>Spinacia</taxon>
    </lineage>
</organism>